<evidence type="ECO:0000313" key="3">
    <source>
        <dbReference type="Proteomes" id="UP000681720"/>
    </source>
</evidence>
<reference evidence="2" key="1">
    <citation type="submission" date="2021-02" db="EMBL/GenBank/DDBJ databases">
        <authorList>
            <person name="Nowell W R."/>
        </authorList>
    </citation>
    <scope>NUCLEOTIDE SEQUENCE</scope>
</reference>
<dbReference type="AlphaFoldDB" id="A0A8S2Z8B3"/>
<feature type="non-terminal residue" evidence="2">
    <location>
        <position position="1"/>
    </location>
</feature>
<organism evidence="2 3">
    <name type="scientific">Rotaria magnacalcarata</name>
    <dbReference type="NCBI Taxonomy" id="392030"/>
    <lineage>
        <taxon>Eukaryota</taxon>
        <taxon>Metazoa</taxon>
        <taxon>Spiralia</taxon>
        <taxon>Gnathifera</taxon>
        <taxon>Rotifera</taxon>
        <taxon>Eurotatoria</taxon>
        <taxon>Bdelloidea</taxon>
        <taxon>Philodinida</taxon>
        <taxon>Philodinidae</taxon>
        <taxon>Rotaria</taxon>
    </lineage>
</organism>
<evidence type="ECO:0000313" key="2">
    <source>
        <dbReference type="EMBL" id="CAF4603982.1"/>
    </source>
</evidence>
<name>A0A8S2Z8B3_9BILA</name>
<accession>A0A8S2Z8B3</accession>
<protein>
    <submittedName>
        <fullName evidence="2">Uncharacterized protein</fullName>
    </submittedName>
</protein>
<dbReference type="Proteomes" id="UP000681720">
    <property type="component" value="Unassembled WGS sequence"/>
</dbReference>
<feature type="non-terminal residue" evidence="2">
    <location>
        <position position="47"/>
    </location>
</feature>
<dbReference type="EMBL" id="CAJOBH010093712">
    <property type="protein sequence ID" value="CAF4578443.1"/>
    <property type="molecule type" value="Genomic_DNA"/>
</dbReference>
<gene>
    <name evidence="1" type="ORF">BYL167_LOCUS39201</name>
    <name evidence="2" type="ORF">GIL414_LOCUS39047</name>
</gene>
<comment type="caution">
    <text evidence="2">The sequence shown here is derived from an EMBL/GenBank/DDBJ whole genome shotgun (WGS) entry which is preliminary data.</text>
</comment>
<dbReference type="Proteomes" id="UP000681967">
    <property type="component" value="Unassembled WGS sequence"/>
</dbReference>
<proteinExistence type="predicted"/>
<sequence>MGMILYLGTQSQGIIDEIRTSETITRMNEVIAAQTLPVCLVVTGDDL</sequence>
<evidence type="ECO:0000313" key="1">
    <source>
        <dbReference type="EMBL" id="CAF4578443.1"/>
    </source>
</evidence>
<dbReference type="EMBL" id="CAJOBJ010104777">
    <property type="protein sequence ID" value="CAF4603982.1"/>
    <property type="molecule type" value="Genomic_DNA"/>
</dbReference>